<dbReference type="InterPro" id="IPR003597">
    <property type="entry name" value="Ig_C1-set"/>
</dbReference>
<dbReference type="AlphaFoldDB" id="A0A401Q5R3"/>
<dbReference type="GO" id="GO:0005615">
    <property type="term" value="C:extracellular space"/>
    <property type="evidence" value="ECO:0007669"/>
    <property type="project" value="TreeGrafter"/>
</dbReference>
<keyword evidence="4" id="KW-1185">Reference proteome</keyword>
<dbReference type="PANTHER" id="PTHR16675:SF235">
    <property type="entry name" value="SHKT DOMAIN-CONTAINING PROTEIN"/>
    <property type="match status" value="1"/>
</dbReference>
<dbReference type="Pfam" id="PF00129">
    <property type="entry name" value="MHC_I"/>
    <property type="match status" value="1"/>
</dbReference>
<dbReference type="InterPro" id="IPR011162">
    <property type="entry name" value="MHC_I/II-like_Ag-recog"/>
</dbReference>
<dbReference type="Pfam" id="PF07654">
    <property type="entry name" value="C1-set"/>
    <property type="match status" value="1"/>
</dbReference>
<dbReference type="OMA" id="QTHIFRK"/>
<evidence type="ECO:0000259" key="2">
    <source>
        <dbReference type="PROSITE" id="PS50835"/>
    </source>
</evidence>
<dbReference type="EMBL" id="BFAA01009808">
    <property type="protein sequence ID" value="GCB80687.1"/>
    <property type="molecule type" value="Genomic_DNA"/>
</dbReference>
<dbReference type="Gene3D" id="3.30.500.10">
    <property type="entry name" value="MHC class I-like antigen recognition-like"/>
    <property type="match status" value="1"/>
</dbReference>
<dbReference type="GO" id="GO:0009897">
    <property type="term" value="C:external side of plasma membrane"/>
    <property type="evidence" value="ECO:0007669"/>
    <property type="project" value="TreeGrafter"/>
</dbReference>
<dbReference type="InterPro" id="IPR011161">
    <property type="entry name" value="MHC_I-like_Ag-recog"/>
</dbReference>
<dbReference type="GO" id="GO:0006955">
    <property type="term" value="P:immune response"/>
    <property type="evidence" value="ECO:0007669"/>
    <property type="project" value="TreeGrafter"/>
</dbReference>
<feature type="non-terminal residue" evidence="3">
    <location>
        <position position="1"/>
    </location>
</feature>
<comment type="caution">
    <text evidence="3">The sequence shown here is derived from an EMBL/GenBank/DDBJ whole genome shotgun (WGS) entry which is preliminary data.</text>
</comment>
<name>A0A401Q5R3_SCYTO</name>
<evidence type="ECO:0000313" key="3">
    <source>
        <dbReference type="EMBL" id="GCB80687.1"/>
    </source>
</evidence>
<keyword evidence="1" id="KW-0325">Glycoprotein</keyword>
<dbReference type="PANTHER" id="PTHR16675">
    <property type="entry name" value="MHC CLASS I-RELATED"/>
    <property type="match status" value="1"/>
</dbReference>
<dbReference type="InterPro" id="IPR013783">
    <property type="entry name" value="Ig-like_fold"/>
</dbReference>
<sequence length="304" mass="33989">GVAQRVNTQGSHTLQHLFIHKVTGVPRFSMAGMLDDLQTQYYDSSLGTTEPRQQWMADSFADDYWSKQTKIAETLHHLLSSNLDAYLKRFNVQYIQGLWSCTQQNNMSTIGLVKIYSVYGEIQCQMATEHCSGTGIIKDFLKDIFQKIRITNVDLVQSLNDSCVQNMQRTLQAGKAALERKVAPEVLVFNDISSDEVPMTLLCLVTPFYPRAINATWLQNGEPVPDDLTMTVVPNHDGTYRMEILVDLEDNDPRGYTCQAQHSSLSKTLRVEAGKLPENDRAQRVAIRHSCASSLALWGGAAAG</sequence>
<dbReference type="InterPro" id="IPR036179">
    <property type="entry name" value="Ig-like_dom_sf"/>
</dbReference>
<dbReference type="InterPro" id="IPR050208">
    <property type="entry name" value="MHC_class-I_related"/>
</dbReference>
<accession>A0A401Q5R3</accession>
<evidence type="ECO:0000256" key="1">
    <source>
        <dbReference type="ARBA" id="ARBA00023180"/>
    </source>
</evidence>
<dbReference type="SUPFAM" id="SSF54452">
    <property type="entry name" value="MHC antigen-recognition domain"/>
    <property type="match status" value="1"/>
</dbReference>
<dbReference type="PROSITE" id="PS50835">
    <property type="entry name" value="IG_LIKE"/>
    <property type="match status" value="1"/>
</dbReference>
<dbReference type="InterPro" id="IPR003006">
    <property type="entry name" value="Ig/MHC_CS"/>
</dbReference>
<reference evidence="3 4" key="1">
    <citation type="journal article" date="2018" name="Nat. Ecol. Evol.">
        <title>Shark genomes provide insights into elasmobranch evolution and the origin of vertebrates.</title>
        <authorList>
            <person name="Hara Y"/>
            <person name="Yamaguchi K"/>
            <person name="Onimaru K"/>
            <person name="Kadota M"/>
            <person name="Koyanagi M"/>
            <person name="Keeley SD"/>
            <person name="Tatsumi K"/>
            <person name="Tanaka K"/>
            <person name="Motone F"/>
            <person name="Kageyama Y"/>
            <person name="Nozu R"/>
            <person name="Adachi N"/>
            <person name="Nishimura O"/>
            <person name="Nakagawa R"/>
            <person name="Tanegashima C"/>
            <person name="Kiyatake I"/>
            <person name="Matsumoto R"/>
            <person name="Murakumo K"/>
            <person name="Nishida K"/>
            <person name="Terakita A"/>
            <person name="Kuratani S"/>
            <person name="Sato K"/>
            <person name="Hyodo S Kuraku.S."/>
        </authorList>
    </citation>
    <scope>NUCLEOTIDE SEQUENCE [LARGE SCALE GENOMIC DNA]</scope>
</reference>
<protein>
    <recommendedName>
        <fullName evidence="2">Ig-like domain-containing protein</fullName>
    </recommendedName>
</protein>
<dbReference type="SUPFAM" id="SSF48726">
    <property type="entry name" value="Immunoglobulin"/>
    <property type="match status" value="1"/>
</dbReference>
<dbReference type="Proteomes" id="UP000288216">
    <property type="component" value="Unassembled WGS sequence"/>
</dbReference>
<dbReference type="OrthoDB" id="8936120at2759"/>
<gene>
    <name evidence="3" type="ORF">scyTo_0016326</name>
</gene>
<dbReference type="SMART" id="SM00407">
    <property type="entry name" value="IGc1"/>
    <property type="match status" value="1"/>
</dbReference>
<organism evidence="3 4">
    <name type="scientific">Scyliorhinus torazame</name>
    <name type="common">Cloudy catshark</name>
    <name type="synonym">Catulus torazame</name>
    <dbReference type="NCBI Taxonomy" id="75743"/>
    <lineage>
        <taxon>Eukaryota</taxon>
        <taxon>Metazoa</taxon>
        <taxon>Chordata</taxon>
        <taxon>Craniata</taxon>
        <taxon>Vertebrata</taxon>
        <taxon>Chondrichthyes</taxon>
        <taxon>Elasmobranchii</taxon>
        <taxon>Galeomorphii</taxon>
        <taxon>Galeoidea</taxon>
        <taxon>Carcharhiniformes</taxon>
        <taxon>Scyliorhinidae</taxon>
        <taxon>Scyliorhinus</taxon>
    </lineage>
</organism>
<feature type="domain" description="Ig-like" evidence="2">
    <location>
        <begin position="184"/>
        <end position="270"/>
    </location>
</feature>
<dbReference type="STRING" id="75743.A0A401Q5R3"/>
<proteinExistence type="predicted"/>
<dbReference type="InterPro" id="IPR007110">
    <property type="entry name" value="Ig-like_dom"/>
</dbReference>
<dbReference type="Gene3D" id="2.60.40.10">
    <property type="entry name" value="Immunoglobulins"/>
    <property type="match status" value="1"/>
</dbReference>
<evidence type="ECO:0000313" key="4">
    <source>
        <dbReference type="Proteomes" id="UP000288216"/>
    </source>
</evidence>
<dbReference type="PROSITE" id="PS00290">
    <property type="entry name" value="IG_MHC"/>
    <property type="match status" value="1"/>
</dbReference>
<dbReference type="InterPro" id="IPR037055">
    <property type="entry name" value="MHC_I-like_Ag-recog_sf"/>
</dbReference>